<keyword evidence="3" id="KW-1185">Reference proteome</keyword>
<organism evidence="2 3">
    <name type="scientific">Asanoa ferruginea</name>
    <dbReference type="NCBI Taxonomy" id="53367"/>
    <lineage>
        <taxon>Bacteria</taxon>
        <taxon>Bacillati</taxon>
        <taxon>Actinomycetota</taxon>
        <taxon>Actinomycetes</taxon>
        <taxon>Micromonosporales</taxon>
        <taxon>Micromonosporaceae</taxon>
        <taxon>Asanoa</taxon>
    </lineage>
</organism>
<dbReference type="Pfam" id="PF22738">
    <property type="entry name" value="NNH7"/>
    <property type="match status" value="1"/>
</dbReference>
<dbReference type="InterPro" id="IPR027417">
    <property type="entry name" value="P-loop_NTPase"/>
</dbReference>
<evidence type="ECO:0000313" key="2">
    <source>
        <dbReference type="EMBL" id="REG01251.1"/>
    </source>
</evidence>
<reference evidence="2 3" key="1">
    <citation type="submission" date="2018-08" db="EMBL/GenBank/DDBJ databases">
        <title>Sequencing the genomes of 1000 actinobacteria strains.</title>
        <authorList>
            <person name="Klenk H.-P."/>
        </authorList>
    </citation>
    <scope>NUCLEOTIDE SEQUENCE [LARGE SCALE GENOMIC DNA]</scope>
    <source>
        <strain evidence="2 3">DSM 44099</strain>
    </source>
</reference>
<name>A0A3E0A4I4_9ACTN</name>
<protein>
    <recommendedName>
        <fullName evidence="1">NACHT N-terminal Helical domain-containing protein</fullName>
    </recommendedName>
</protein>
<dbReference type="RefSeq" id="WP_147315752.1">
    <property type="nucleotide sequence ID" value="NZ_BONB01000093.1"/>
</dbReference>
<dbReference type="AlphaFoldDB" id="A0A3E0A4I4"/>
<comment type="caution">
    <text evidence="2">The sequence shown here is derived from an EMBL/GenBank/DDBJ whole genome shotgun (WGS) entry which is preliminary data.</text>
</comment>
<dbReference type="Proteomes" id="UP000256913">
    <property type="component" value="Unassembled WGS sequence"/>
</dbReference>
<evidence type="ECO:0000259" key="1">
    <source>
        <dbReference type="Pfam" id="PF22738"/>
    </source>
</evidence>
<gene>
    <name evidence="2" type="ORF">DFJ67_7331</name>
</gene>
<dbReference type="Gene3D" id="3.40.50.300">
    <property type="entry name" value="P-loop containing nucleotide triphosphate hydrolases"/>
    <property type="match status" value="1"/>
</dbReference>
<sequence>MQPRRLSYADAVRLLAGRDSEVVEWLGRAAGVPAAAATIASLGTVDFFALRGELVEWGHAAVSGVRRRLTGERRFDRTERLVAAHTVLVVTAFFEALDEAYSVDLLASEQVTLVTGEWPGSSHAQLVRALFEAEVPIPAPHRPFEAVLTDLADHYADVATHLSRFLKELSITAPTRRQLFAVIDPAVERYAEHFRALAAEVPEFGVWAFMADSQATRDAMRHLLDRTSGGATIDQIRTGLVARYRAAVERPLIGTSTRSTQVVLPTLERAYIHPQGQIASAGPSDSVATDAWWKDQAQVDDLFEAVVAHLSGPVATVAPMVVLGQPGSGKSVLTRVLAAGLPAVDFLPIRVELRAVPGDAPVQTQIERGIQQLLGEHLGWPELARRAGEALPVVFLDGFDELLQATGMNRADYLEEVEEFQRREAELGRPVAVVVTTRTVVADRARLPAGTVVVRIAPFSDAQVGDWLDVWNEANGDQLARRGFHPLPARAALAQGELARQPLLLLLLALYDAEDNALQRSRNASFDRVELYERLFAGFVDREVAKLGGQLSPEHRARAVDAEWRRLCAVALAMLNRGAEVITDAELDGDMGFLLTPADLIEPTAAPGGGRALTIGQLLVGRFFFVHESRAQRDTGPPEKSYEFLHATFGDFLAARLIVDALVELAAERVHQRNRRQPSLDAGYLYAATSFAVVARRGPLLDFVRGLLARLAPTTRDECRALALELLPDAGYPHPTWSLPGYEPVRRTMAARHAAFSANLAIFIVALSDGPVDVAEMVDDPVYVTWRQIALLWKSQLPPEDGKRLWQAFRVAWVFVPEGPPVLEIRPEDGSPVSLWAAIPWPPDAEPKQFLPTLTLDLNAEPESDLGRSLRQSGFMQTPVDNRELLYALVPYWRAFPNDEAEPILRLPYTNAFILFELMFKDTTPANVDDRESLYRVALQGKPGPIRRLVRARLFAEGNRFPQGLVDRLVSGDYSD</sequence>
<dbReference type="SUPFAM" id="SSF52540">
    <property type="entry name" value="P-loop containing nucleoside triphosphate hydrolases"/>
    <property type="match status" value="1"/>
</dbReference>
<proteinExistence type="predicted"/>
<feature type="domain" description="NACHT N-terminal Helical" evidence="1">
    <location>
        <begin position="4"/>
        <end position="211"/>
    </location>
</feature>
<accession>A0A3E0A4I4</accession>
<dbReference type="EMBL" id="QUMQ01000001">
    <property type="protein sequence ID" value="REG01251.1"/>
    <property type="molecule type" value="Genomic_DNA"/>
</dbReference>
<dbReference type="InterPro" id="IPR054567">
    <property type="entry name" value="NNH7"/>
</dbReference>
<dbReference type="OrthoDB" id="419933at2"/>
<evidence type="ECO:0000313" key="3">
    <source>
        <dbReference type="Proteomes" id="UP000256913"/>
    </source>
</evidence>